<evidence type="ECO:0000256" key="7">
    <source>
        <dbReference type="ARBA" id="ARBA00022982"/>
    </source>
</evidence>
<keyword evidence="3" id="KW-0813">Transport</keyword>
<keyword evidence="4" id="KW-0349">Heme</keyword>
<dbReference type="PaxDb" id="2903-EOD31579"/>
<reference evidence="14" key="1">
    <citation type="journal article" date="2013" name="Nature">
        <title>Pan genome of the phytoplankton Emiliania underpins its global distribution.</title>
        <authorList>
            <person name="Read B.A."/>
            <person name="Kegel J."/>
            <person name="Klute M.J."/>
            <person name="Kuo A."/>
            <person name="Lefebvre S.C."/>
            <person name="Maumus F."/>
            <person name="Mayer C."/>
            <person name="Miller J."/>
            <person name="Monier A."/>
            <person name="Salamov A."/>
            <person name="Young J."/>
            <person name="Aguilar M."/>
            <person name="Claverie J.M."/>
            <person name="Frickenhaus S."/>
            <person name="Gonzalez K."/>
            <person name="Herman E.K."/>
            <person name="Lin Y.C."/>
            <person name="Napier J."/>
            <person name="Ogata H."/>
            <person name="Sarno A.F."/>
            <person name="Shmutz J."/>
            <person name="Schroeder D."/>
            <person name="de Vargas C."/>
            <person name="Verret F."/>
            <person name="von Dassow P."/>
            <person name="Valentin K."/>
            <person name="Van de Peer Y."/>
            <person name="Wheeler G."/>
            <person name="Dacks J.B."/>
            <person name="Delwiche C.F."/>
            <person name="Dyhrman S.T."/>
            <person name="Glockner G."/>
            <person name="John U."/>
            <person name="Richards T."/>
            <person name="Worden A.Z."/>
            <person name="Zhang X."/>
            <person name="Grigoriev I.V."/>
            <person name="Allen A.E."/>
            <person name="Bidle K."/>
            <person name="Borodovsky M."/>
            <person name="Bowler C."/>
            <person name="Brownlee C."/>
            <person name="Cock J.M."/>
            <person name="Elias M."/>
            <person name="Gladyshev V.N."/>
            <person name="Groth M."/>
            <person name="Guda C."/>
            <person name="Hadaegh A."/>
            <person name="Iglesias-Rodriguez M.D."/>
            <person name="Jenkins J."/>
            <person name="Jones B.M."/>
            <person name="Lawson T."/>
            <person name="Leese F."/>
            <person name="Lindquist E."/>
            <person name="Lobanov A."/>
            <person name="Lomsadze A."/>
            <person name="Malik S.B."/>
            <person name="Marsh M.E."/>
            <person name="Mackinder L."/>
            <person name="Mock T."/>
            <person name="Mueller-Roeber B."/>
            <person name="Pagarete A."/>
            <person name="Parker M."/>
            <person name="Probert I."/>
            <person name="Quesneville H."/>
            <person name="Raines C."/>
            <person name="Rensing S.A."/>
            <person name="Riano-Pachon D.M."/>
            <person name="Richier S."/>
            <person name="Rokitta S."/>
            <person name="Shiraiwa Y."/>
            <person name="Soanes D.M."/>
            <person name="van der Giezen M."/>
            <person name="Wahlund T.M."/>
            <person name="Williams B."/>
            <person name="Wilson W."/>
            <person name="Wolfe G."/>
            <person name="Wurch L.L."/>
        </authorList>
    </citation>
    <scope>NUCLEOTIDE SEQUENCE</scope>
</reference>
<evidence type="ECO:0000256" key="3">
    <source>
        <dbReference type="ARBA" id="ARBA00022448"/>
    </source>
</evidence>
<dbReference type="InterPro" id="IPR006593">
    <property type="entry name" value="Cyt_b561/ferric_Rdtase_TM"/>
</dbReference>
<reference evidence="13" key="2">
    <citation type="submission" date="2024-10" db="UniProtKB">
        <authorList>
            <consortium name="EnsemblProtists"/>
        </authorList>
    </citation>
    <scope>IDENTIFICATION</scope>
</reference>
<keyword evidence="7" id="KW-0249">Electron transport</keyword>
<evidence type="ECO:0000256" key="5">
    <source>
        <dbReference type="ARBA" id="ARBA00022692"/>
    </source>
</evidence>
<dbReference type="GeneID" id="17276852"/>
<keyword evidence="14" id="KW-1185">Reference proteome</keyword>
<name>A0A0D3K744_EMIH1</name>
<dbReference type="CDD" id="cd08554">
    <property type="entry name" value="Cyt_b561"/>
    <property type="match status" value="1"/>
</dbReference>
<comment type="cofactor">
    <cofactor evidence="1">
        <name>heme b</name>
        <dbReference type="ChEBI" id="CHEBI:60344"/>
    </cofactor>
</comment>
<evidence type="ECO:0000256" key="6">
    <source>
        <dbReference type="ARBA" id="ARBA00022723"/>
    </source>
</evidence>
<dbReference type="PANTHER" id="PTHR10106:SF0">
    <property type="entry name" value="LD36721P"/>
    <property type="match status" value="1"/>
</dbReference>
<dbReference type="EnsemblProtists" id="EOD31579">
    <property type="protein sequence ID" value="EOD31579"/>
    <property type="gene ID" value="EMIHUDRAFT_231762"/>
</dbReference>
<keyword evidence="9" id="KW-0408">Iron</keyword>
<dbReference type="PANTHER" id="PTHR10106">
    <property type="entry name" value="CYTOCHROME B561-RELATED"/>
    <property type="match status" value="1"/>
</dbReference>
<evidence type="ECO:0000256" key="2">
    <source>
        <dbReference type="ARBA" id="ARBA00004141"/>
    </source>
</evidence>
<evidence type="ECO:0000313" key="13">
    <source>
        <dbReference type="EnsemblProtists" id="EOD31579"/>
    </source>
</evidence>
<dbReference type="HOGENOM" id="CLU_652901_0_0_1"/>
<feature type="domain" description="Cytochrome b561" evidence="12">
    <location>
        <begin position="131"/>
        <end position="341"/>
    </location>
</feature>
<evidence type="ECO:0000256" key="1">
    <source>
        <dbReference type="ARBA" id="ARBA00001970"/>
    </source>
</evidence>
<feature type="transmembrane region" description="Helical" evidence="11">
    <location>
        <begin position="128"/>
        <end position="149"/>
    </location>
</feature>
<dbReference type="AlphaFoldDB" id="A0A0D3K744"/>
<evidence type="ECO:0000256" key="10">
    <source>
        <dbReference type="ARBA" id="ARBA00023136"/>
    </source>
</evidence>
<evidence type="ECO:0000256" key="11">
    <source>
        <dbReference type="SAM" id="Phobius"/>
    </source>
</evidence>
<keyword evidence="6" id="KW-0479">Metal-binding</keyword>
<evidence type="ECO:0000256" key="9">
    <source>
        <dbReference type="ARBA" id="ARBA00023004"/>
    </source>
</evidence>
<dbReference type="PROSITE" id="PS50939">
    <property type="entry name" value="CYTOCHROME_B561"/>
    <property type="match status" value="1"/>
</dbReference>
<evidence type="ECO:0000259" key="12">
    <source>
        <dbReference type="PROSITE" id="PS50939"/>
    </source>
</evidence>
<organism evidence="13 14">
    <name type="scientific">Emiliania huxleyi (strain CCMP1516)</name>
    <dbReference type="NCBI Taxonomy" id="280463"/>
    <lineage>
        <taxon>Eukaryota</taxon>
        <taxon>Haptista</taxon>
        <taxon>Haptophyta</taxon>
        <taxon>Prymnesiophyceae</taxon>
        <taxon>Isochrysidales</taxon>
        <taxon>Noelaerhabdaceae</taxon>
        <taxon>Emiliania</taxon>
    </lineage>
</organism>
<protein>
    <recommendedName>
        <fullName evidence="12">Cytochrome b561 domain-containing protein</fullName>
    </recommendedName>
</protein>
<dbReference type="Proteomes" id="UP000013827">
    <property type="component" value="Unassembled WGS sequence"/>
</dbReference>
<dbReference type="Gene3D" id="1.20.120.1770">
    <property type="match status" value="1"/>
</dbReference>
<dbReference type="KEGG" id="ehx:EMIHUDRAFT_231762"/>
<proteinExistence type="predicted"/>
<dbReference type="RefSeq" id="XP_005784008.1">
    <property type="nucleotide sequence ID" value="XM_005783951.1"/>
</dbReference>
<dbReference type="GO" id="GO:0046872">
    <property type="term" value="F:metal ion binding"/>
    <property type="evidence" value="ECO:0007669"/>
    <property type="project" value="UniProtKB-KW"/>
</dbReference>
<dbReference type="GO" id="GO:0016020">
    <property type="term" value="C:membrane"/>
    <property type="evidence" value="ECO:0007669"/>
    <property type="project" value="UniProtKB-SubCell"/>
</dbReference>
<evidence type="ECO:0000256" key="4">
    <source>
        <dbReference type="ARBA" id="ARBA00022617"/>
    </source>
</evidence>
<keyword evidence="8 11" id="KW-1133">Transmembrane helix</keyword>
<feature type="transmembrane region" description="Helical" evidence="11">
    <location>
        <begin position="202"/>
        <end position="226"/>
    </location>
</feature>
<keyword evidence="10 11" id="KW-0472">Membrane</keyword>
<dbReference type="GO" id="GO:0016491">
    <property type="term" value="F:oxidoreductase activity"/>
    <property type="evidence" value="ECO:0007669"/>
    <property type="project" value="InterPro"/>
</dbReference>
<dbReference type="InterPro" id="IPR043205">
    <property type="entry name" value="CYB561/CYBRD1-like"/>
</dbReference>
<feature type="transmembrane region" description="Helical" evidence="11">
    <location>
        <begin position="169"/>
        <end position="190"/>
    </location>
</feature>
<comment type="subcellular location">
    <subcellularLocation>
        <location evidence="2">Membrane</location>
        <topology evidence="2">Multi-pass membrane protein</topology>
    </subcellularLocation>
</comment>
<evidence type="ECO:0000313" key="14">
    <source>
        <dbReference type="Proteomes" id="UP000013827"/>
    </source>
</evidence>
<evidence type="ECO:0000256" key="8">
    <source>
        <dbReference type="ARBA" id="ARBA00022989"/>
    </source>
</evidence>
<sequence length="421" mass="45260">MLLLSIAPVVPPAAPAVGEPALLPFGEPAILPGMPFFVAVAWPLGGAGGANDRIGGTVGNWEFGCKILLLLSDIWAEISVAGNVLVLVYSVSMDTLPDIPKMSTGPPIEGGFAPLPPFPSLFGRTCSLFSAIAVHALAIALCVLMWVTLTQHLSPDKSVWAWRTFPLHPILMVLAFGLIAPIAAAGWATYERHFDMPHWAVKAFHGTLMLTATVTGTVGVVDMWLVHEDSAQAQHDNGYSVHFQSAHSWVGIAALSLFILQATGGIAAFAMPRGEKKLKRLPSPELKNRKAGAPLCAVTKTIATTVVEKIAAAMIRTRAVLPMRRSRVTLVRATEIIWLAAREGEHEEVRGKVEDALGGRTTWPSVAFLGLATSPLAMISRTLAAEGSRRPERERREWAARDYCDGAMGPRLCDSMFISRV</sequence>
<dbReference type="SMART" id="SM00665">
    <property type="entry name" value="B561"/>
    <property type="match status" value="1"/>
</dbReference>
<dbReference type="Pfam" id="PF03188">
    <property type="entry name" value="Cytochrom_B561"/>
    <property type="match status" value="1"/>
</dbReference>
<feature type="transmembrane region" description="Helical" evidence="11">
    <location>
        <begin position="246"/>
        <end position="270"/>
    </location>
</feature>
<keyword evidence="5 11" id="KW-0812">Transmembrane</keyword>
<accession>A0A0D3K744</accession>